<dbReference type="EMBL" id="BMMS01000032">
    <property type="protein sequence ID" value="GGO97121.1"/>
    <property type="molecule type" value="Genomic_DNA"/>
</dbReference>
<organism evidence="2 3">
    <name type="scientific">Wenjunlia tyrosinilytica</name>
    <dbReference type="NCBI Taxonomy" id="1544741"/>
    <lineage>
        <taxon>Bacteria</taxon>
        <taxon>Bacillati</taxon>
        <taxon>Actinomycetota</taxon>
        <taxon>Actinomycetes</taxon>
        <taxon>Kitasatosporales</taxon>
        <taxon>Streptomycetaceae</taxon>
        <taxon>Wenjunlia</taxon>
    </lineage>
</organism>
<reference evidence="2" key="1">
    <citation type="journal article" date="2014" name="Int. J. Syst. Evol. Microbiol.">
        <title>Complete genome sequence of Corynebacterium casei LMG S-19264T (=DSM 44701T), isolated from a smear-ripened cheese.</title>
        <authorList>
            <consortium name="US DOE Joint Genome Institute (JGI-PGF)"/>
            <person name="Walter F."/>
            <person name="Albersmeier A."/>
            <person name="Kalinowski J."/>
            <person name="Ruckert C."/>
        </authorList>
    </citation>
    <scope>NUCLEOTIDE SEQUENCE</scope>
    <source>
        <strain evidence="2">CGMCC 4.7201</strain>
    </source>
</reference>
<gene>
    <name evidence="2" type="ORF">GCM10012280_58170</name>
</gene>
<dbReference type="RefSeq" id="WP_189134804.1">
    <property type="nucleotide sequence ID" value="NZ_BMMS01000032.1"/>
</dbReference>
<proteinExistence type="predicted"/>
<comment type="caution">
    <text evidence="2">The sequence shown here is derived from an EMBL/GenBank/DDBJ whole genome shotgun (WGS) entry which is preliminary data.</text>
</comment>
<feature type="chain" id="PRO_5037917707" description="Secreted protein" evidence="1">
    <location>
        <begin position="24"/>
        <end position="119"/>
    </location>
</feature>
<protein>
    <recommendedName>
        <fullName evidence="4">Secreted protein</fullName>
    </recommendedName>
</protein>
<dbReference type="AlphaFoldDB" id="A0A917ZXI9"/>
<evidence type="ECO:0000313" key="2">
    <source>
        <dbReference type="EMBL" id="GGO97121.1"/>
    </source>
</evidence>
<dbReference type="Proteomes" id="UP000641932">
    <property type="component" value="Unassembled WGS sequence"/>
</dbReference>
<name>A0A917ZXI9_9ACTN</name>
<evidence type="ECO:0000256" key="1">
    <source>
        <dbReference type="SAM" id="SignalP"/>
    </source>
</evidence>
<evidence type="ECO:0000313" key="3">
    <source>
        <dbReference type="Proteomes" id="UP000641932"/>
    </source>
</evidence>
<feature type="signal peptide" evidence="1">
    <location>
        <begin position="1"/>
        <end position="23"/>
    </location>
</feature>
<keyword evidence="1" id="KW-0732">Signal</keyword>
<reference evidence="2" key="2">
    <citation type="submission" date="2020-09" db="EMBL/GenBank/DDBJ databases">
        <authorList>
            <person name="Sun Q."/>
            <person name="Zhou Y."/>
        </authorList>
    </citation>
    <scope>NUCLEOTIDE SEQUENCE</scope>
    <source>
        <strain evidence="2">CGMCC 4.7201</strain>
    </source>
</reference>
<accession>A0A917ZXI9</accession>
<keyword evidence="3" id="KW-1185">Reference proteome</keyword>
<evidence type="ECO:0008006" key="4">
    <source>
        <dbReference type="Google" id="ProtNLM"/>
    </source>
</evidence>
<sequence length="119" mass="12803">MAVCGAAALGVTLAGTMVPTASANPDNYIGFRNDSGYFVDTCYAWKGPAGIESKNYCHWARTVGTKWQAHFPEEATGVTVTVNFTGSHSEPVYIDNADSSHCYQITGVWPNGHLLKVQC</sequence>